<dbReference type="RefSeq" id="WP_008518639.1">
    <property type="nucleotide sequence ID" value="NZ_ACJM01000020.1"/>
</dbReference>
<protein>
    <recommendedName>
        <fullName evidence="3">DUF4242 domain-containing protein</fullName>
    </recommendedName>
</protein>
<keyword evidence="2" id="KW-1185">Reference proteome</keyword>
<accession>C0GK38</accession>
<gene>
    <name evidence="1" type="ORF">DealDRAFT_2847</name>
</gene>
<dbReference type="EMBL" id="ACJM01000020">
    <property type="protein sequence ID" value="EEG76308.1"/>
    <property type="molecule type" value="Genomic_DNA"/>
</dbReference>
<evidence type="ECO:0008006" key="3">
    <source>
        <dbReference type="Google" id="ProtNLM"/>
    </source>
</evidence>
<dbReference type="InterPro" id="IPR042557">
    <property type="entry name" value="SCO4226"/>
</dbReference>
<dbReference type="Proteomes" id="UP000006443">
    <property type="component" value="Unassembled WGS sequence"/>
</dbReference>
<reference evidence="1 2" key="1">
    <citation type="submission" date="2009-02" db="EMBL/GenBank/DDBJ databases">
        <title>Sequencing of the draft genome and assembly of Dethiobacter alkaliphilus AHT 1.</title>
        <authorList>
            <consortium name="US DOE Joint Genome Institute (JGI-PGF)"/>
            <person name="Lucas S."/>
            <person name="Copeland A."/>
            <person name="Lapidus A."/>
            <person name="Glavina del Rio T."/>
            <person name="Dalin E."/>
            <person name="Tice H."/>
            <person name="Bruce D."/>
            <person name="Goodwin L."/>
            <person name="Pitluck S."/>
            <person name="Larimer F."/>
            <person name="Land M.L."/>
            <person name="Hauser L."/>
            <person name="Muyzer G."/>
        </authorList>
    </citation>
    <scope>NUCLEOTIDE SEQUENCE [LARGE SCALE GENOMIC DNA]</scope>
    <source>
        <strain evidence="1 2">AHT 1</strain>
    </source>
</reference>
<dbReference type="InterPro" id="IPR025336">
    <property type="entry name" value="SCO4226-like"/>
</dbReference>
<proteinExistence type="predicted"/>
<comment type="caution">
    <text evidence="1">The sequence shown here is derived from an EMBL/GenBank/DDBJ whole genome shotgun (WGS) entry which is preliminary data.</text>
</comment>
<evidence type="ECO:0000313" key="2">
    <source>
        <dbReference type="Proteomes" id="UP000006443"/>
    </source>
</evidence>
<dbReference type="OrthoDB" id="9800027at2"/>
<dbReference type="Pfam" id="PF14026">
    <property type="entry name" value="SCO4226-like"/>
    <property type="match status" value="1"/>
</dbReference>
<dbReference type="Gene3D" id="3.30.70.3090">
    <property type="entry name" value="ORF SCO4226, nickel-binding ferredoxin-like monomer"/>
    <property type="match status" value="1"/>
</dbReference>
<sequence length="90" mass="9863">MPLFLIKRNFGKITDEQLGSKASTSKKVCSAMPGVTWVRSYLSLENDEKVTYCIYEAPDADTVAKQAKDAGLPADEVIPLEAEIDPDTVQ</sequence>
<organism evidence="1 2">
    <name type="scientific">Dethiobacter alkaliphilus AHT 1</name>
    <dbReference type="NCBI Taxonomy" id="555088"/>
    <lineage>
        <taxon>Bacteria</taxon>
        <taxon>Bacillati</taxon>
        <taxon>Bacillota</taxon>
        <taxon>Dethiobacteria</taxon>
        <taxon>Dethiobacterales</taxon>
        <taxon>Dethiobacteraceae</taxon>
        <taxon>Dethiobacter</taxon>
    </lineage>
</organism>
<dbReference type="AlphaFoldDB" id="C0GK38"/>
<name>C0GK38_DETAL</name>
<evidence type="ECO:0000313" key="1">
    <source>
        <dbReference type="EMBL" id="EEG76308.1"/>
    </source>
</evidence>